<dbReference type="OrthoDB" id="2441273at2759"/>
<dbReference type="EMBL" id="QKWP01000486">
    <property type="protein sequence ID" value="RIB19253.1"/>
    <property type="molecule type" value="Genomic_DNA"/>
</dbReference>
<name>A0A397VH84_9GLOM</name>
<comment type="caution">
    <text evidence="1">The sequence shown here is derived from an EMBL/GenBank/DDBJ whole genome shotgun (WGS) entry which is preliminary data.</text>
</comment>
<reference evidence="1 2" key="1">
    <citation type="submission" date="2018-06" db="EMBL/GenBank/DDBJ databases">
        <title>Comparative genomics reveals the genomic features of Rhizophagus irregularis, R. cerebriforme, R. diaphanum and Gigaspora rosea, and their symbiotic lifestyle signature.</title>
        <authorList>
            <person name="Morin E."/>
            <person name="San Clemente H."/>
            <person name="Chen E.C.H."/>
            <person name="De La Providencia I."/>
            <person name="Hainaut M."/>
            <person name="Kuo A."/>
            <person name="Kohler A."/>
            <person name="Murat C."/>
            <person name="Tang N."/>
            <person name="Roy S."/>
            <person name="Loubradou J."/>
            <person name="Henrissat B."/>
            <person name="Grigoriev I.V."/>
            <person name="Corradi N."/>
            <person name="Roux C."/>
            <person name="Martin F.M."/>
        </authorList>
    </citation>
    <scope>NUCLEOTIDE SEQUENCE [LARGE SCALE GENOMIC DNA]</scope>
    <source>
        <strain evidence="1 2">DAOM 194757</strain>
    </source>
</reference>
<organism evidence="1 2">
    <name type="scientific">Gigaspora rosea</name>
    <dbReference type="NCBI Taxonomy" id="44941"/>
    <lineage>
        <taxon>Eukaryota</taxon>
        <taxon>Fungi</taxon>
        <taxon>Fungi incertae sedis</taxon>
        <taxon>Mucoromycota</taxon>
        <taxon>Glomeromycotina</taxon>
        <taxon>Glomeromycetes</taxon>
        <taxon>Diversisporales</taxon>
        <taxon>Gigasporaceae</taxon>
        <taxon>Gigaspora</taxon>
    </lineage>
</organism>
<sequence>MYYNYSSIRLISLPSICLICLILLLIYPLALGGALGVWCTYEALLPLRKFLKTITEYSFLIFKQLRKFFFNHINNISIINIEPQQYSRDSYYHISLEIMKPILENCISHNVQQPKFAVISFDRKTLLHQLSISGLFCRRFIKISSRIDCEQRIVQNLLHPLFTVYAIPQIGSCSGDTSDVSCHMRNHGEKIYTCSPTNSLKCYNFIFPLLHQTSHYQIK</sequence>
<keyword evidence="2" id="KW-1185">Reference proteome</keyword>
<gene>
    <name evidence="1" type="ORF">C2G38_1278724</name>
</gene>
<evidence type="ECO:0000313" key="2">
    <source>
        <dbReference type="Proteomes" id="UP000266673"/>
    </source>
</evidence>
<accession>A0A397VH84</accession>
<evidence type="ECO:0000313" key="1">
    <source>
        <dbReference type="EMBL" id="RIB19253.1"/>
    </source>
</evidence>
<dbReference type="Proteomes" id="UP000266673">
    <property type="component" value="Unassembled WGS sequence"/>
</dbReference>
<proteinExistence type="predicted"/>
<dbReference type="AlphaFoldDB" id="A0A397VH84"/>
<protein>
    <submittedName>
        <fullName evidence="1">Uncharacterized protein</fullName>
    </submittedName>
</protein>